<dbReference type="InterPro" id="IPR032584">
    <property type="entry name" value="DUF4913"/>
</dbReference>
<sequence>MTEIELDPVGRQVVQHAQTLSQLRRDLDRLASELADTYADVHSRLDELATGRTSVSTPWSWRTIGPNAQEELSTELRRWVRWIRARYPLAKKVPSCWEEHPEVVEELTALWVAWQAAYEERDPSLTAAAEWHDRWLPGLLHRLEHGPFALDCSDSHHSRPASCYAPSDSVTSPQ</sequence>
<dbReference type="AlphaFoldDB" id="A0A3N0DQI1"/>
<accession>A0A3N0DQI1</accession>
<evidence type="ECO:0000313" key="2">
    <source>
        <dbReference type="EMBL" id="RNL77603.1"/>
    </source>
</evidence>
<keyword evidence="1" id="KW-0175">Coiled coil</keyword>
<feature type="coiled-coil region" evidence="1">
    <location>
        <begin position="13"/>
        <end position="40"/>
    </location>
</feature>
<reference evidence="2 3" key="1">
    <citation type="submission" date="2018-11" db="EMBL/GenBank/DDBJ databases">
        <authorList>
            <person name="Li F."/>
        </authorList>
    </citation>
    <scope>NUCLEOTIDE SEQUENCE [LARGE SCALE GENOMIC DNA]</scope>
    <source>
        <strain evidence="2 3">KIS18-7</strain>
    </source>
</reference>
<gene>
    <name evidence="2" type="ORF">EFL95_16470</name>
</gene>
<dbReference type="EMBL" id="RJSG01000003">
    <property type="protein sequence ID" value="RNL77603.1"/>
    <property type="molecule type" value="Genomic_DNA"/>
</dbReference>
<organism evidence="2 3">
    <name type="scientific">Nocardioides marmorisolisilvae</name>
    <dbReference type="NCBI Taxonomy" id="1542737"/>
    <lineage>
        <taxon>Bacteria</taxon>
        <taxon>Bacillati</taxon>
        <taxon>Actinomycetota</taxon>
        <taxon>Actinomycetes</taxon>
        <taxon>Propionibacteriales</taxon>
        <taxon>Nocardioidaceae</taxon>
        <taxon>Nocardioides</taxon>
    </lineage>
</organism>
<evidence type="ECO:0000256" key="1">
    <source>
        <dbReference type="SAM" id="Coils"/>
    </source>
</evidence>
<keyword evidence="3" id="KW-1185">Reference proteome</keyword>
<evidence type="ECO:0000313" key="3">
    <source>
        <dbReference type="Proteomes" id="UP000277094"/>
    </source>
</evidence>
<name>A0A3N0DQI1_9ACTN</name>
<dbReference type="OrthoDB" id="3535759at2"/>
<dbReference type="Pfam" id="PF16259">
    <property type="entry name" value="DUF4913"/>
    <property type="match status" value="1"/>
</dbReference>
<protein>
    <submittedName>
        <fullName evidence="2">DUF4913 domain-containing protein</fullName>
    </submittedName>
</protein>
<comment type="caution">
    <text evidence="2">The sequence shown here is derived from an EMBL/GenBank/DDBJ whole genome shotgun (WGS) entry which is preliminary data.</text>
</comment>
<dbReference type="Proteomes" id="UP000277094">
    <property type="component" value="Unassembled WGS sequence"/>
</dbReference>
<proteinExistence type="predicted"/>
<dbReference type="RefSeq" id="WP_123235189.1">
    <property type="nucleotide sequence ID" value="NZ_RJSG01000003.1"/>
</dbReference>